<dbReference type="Gramene" id="RZC63236">
    <property type="protein sequence ID" value="RZC63236"/>
    <property type="gene ID" value="C5167_024968"/>
</dbReference>
<accession>A0A4Y7JRS4</accession>
<name>A0A4Y7JRS4_PAPSO</name>
<reference evidence="1 2" key="1">
    <citation type="journal article" date="2018" name="Science">
        <title>The opium poppy genome and morphinan production.</title>
        <authorList>
            <person name="Guo L."/>
            <person name="Winzer T."/>
            <person name="Yang X."/>
            <person name="Li Y."/>
            <person name="Ning Z."/>
            <person name="He Z."/>
            <person name="Teodor R."/>
            <person name="Lu Y."/>
            <person name="Bowser T.A."/>
            <person name="Graham I.A."/>
            <person name="Ye K."/>
        </authorList>
    </citation>
    <scope>NUCLEOTIDE SEQUENCE [LARGE SCALE GENOMIC DNA]</scope>
    <source>
        <strain evidence="2">cv. HN1</strain>
        <tissue evidence="1">Leaves</tissue>
    </source>
</reference>
<dbReference type="InterPro" id="IPR051294">
    <property type="entry name" value="HORMA_MeioticProgression"/>
</dbReference>
<gene>
    <name evidence="1" type="ORF">C5167_024968</name>
</gene>
<organism evidence="1 2">
    <name type="scientific">Papaver somniferum</name>
    <name type="common">Opium poppy</name>
    <dbReference type="NCBI Taxonomy" id="3469"/>
    <lineage>
        <taxon>Eukaryota</taxon>
        <taxon>Viridiplantae</taxon>
        <taxon>Streptophyta</taxon>
        <taxon>Embryophyta</taxon>
        <taxon>Tracheophyta</taxon>
        <taxon>Spermatophyta</taxon>
        <taxon>Magnoliopsida</taxon>
        <taxon>Ranunculales</taxon>
        <taxon>Papaveraceae</taxon>
        <taxon>Papaveroideae</taxon>
        <taxon>Papaver</taxon>
    </lineage>
</organism>
<proteinExistence type="predicted"/>
<dbReference type="EMBL" id="CM010719">
    <property type="protein sequence ID" value="RZC63236.1"/>
    <property type="molecule type" value="Genomic_DNA"/>
</dbReference>
<evidence type="ECO:0000313" key="2">
    <source>
        <dbReference type="Proteomes" id="UP000316621"/>
    </source>
</evidence>
<evidence type="ECO:0000313" key="1">
    <source>
        <dbReference type="EMBL" id="RZC63236.1"/>
    </source>
</evidence>
<keyword evidence="2" id="KW-1185">Reference proteome</keyword>
<dbReference type="PANTHER" id="PTHR48225">
    <property type="entry name" value="HORMA DOMAIN-CONTAINING PROTEIN 1"/>
    <property type="match status" value="1"/>
</dbReference>
<dbReference type="STRING" id="3469.A0A4Y7JRS4"/>
<protein>
    <submittedName>
        <fullName evidence="1">Uncharacterized protein</fullName>
    </submittedName>
</protein>
<dbReference type="AlphaFoldDB" id="A0A4Y7JRS4"/>
<dbReference type="PANTHER" id="PTHR48225:SF7">
    <property type="entry name" value="MEIOSIS-SPECIFIC PROTEIN HOP1"/>
    <property type="match status" value="1"/>
</dbReference>
<sequence length="169" mass="19119">MPIDLESRRLIDWMGESITLSLTTRTQRDLHKYLNCKQDYLKFDPSLVPNGNRKQGATFKSMSIQTLMPNQTRSSAWKMIRTLVQLMQTLDRMPEVALCHVLPLEYITISKLQIKLEGEVNQATLRKLLCKMACGGFVGFRNGFSKGTGCSSALNISMVMKPGTPKYLI</sequence>
<dbReference type="Proteomes" id="UP000316621">
    <property type="component" value="Chromosome 5"/>
</dbReference>